<evidence type="ECO:0000313" key="8">
    <source>
        <dbReference type="EMBL" id="GLI60548.1"/>
    </source>
</evidence>
<feature type="region of interest" description="Disordered" evidence="5">
    <location>
        <begin position="1068"/>
        <end position="1119"/>
    </location>
</feature>
<feature type="signal peptide" evidence="6">
    <location>
        <begin position="1"/>
        <end position="19"/>
    </location>
</feature>
<evidence type="ECO:0000256" key="4">
    <source>
        <dbReference type="ARBA" id="ARBA00023180"/>
    </source>
</evidence>
<dbReference type="InterPro" id="IPR009003">
    <property type="entry name" value="Peptidase_S1_PA"/>
</dbReference>
<keyword evidence="2" id="KW-0677">Repeat</keyword>
<feature type="compositionally biased region" description="Pro residues" evidence="5">
    <location>
        <begin position="1071"/>
        <end position="1119"/>
    </location>
</feature>
<name>A0ABQ5RTB3_9CHLO</name>
<dbReference type="InterPro" id="IPR043504">
    <property type="entry name" value="Peptidase_S1_PA_chymotrypsin"/>
</dbReference>
<evidence type="ECO:0000256" key="3">
    <source>
        <dbReference type="ARBA" id="ARBA00023157"/>
    </source>
</evidence>
<sequence length="1592" mass="169242">MLWWSLVALTPILLLTVHAKARPSSLTNTVHDCHLCPVTLKPICTEELLTLANECLALCQGITSYTEGPCEDPIFKISIARELTRATRTRKLATTDEELRGYTTVNDDYHGGKDNGQSETLTRFQSSGYIYLGKADELGFQGIGATGGLTASVRRNLKKTSYGRPQDASGHSGGSQRRVYRSFRLYRDGSLYAEISPWTVPGDQAMELAGLEGTVDVDILQTAAAARQQQQQQQQQQPHASAPHLTQEAANSSVRGRTARSLLQQEGTNYSVSSTLYWPNNAVVQMYARIGGTVSDPTLQYCSGTWVSGYDILTAAHCVGDWWSTTPLAYSNFKIRPGMDGLATPFGTYQALFVSWYRAEFLWGNQPTSVNYYDIAMIRADRFSPDSVLPYHSYMGVKYDCSKRLYTASSCGYPVVSLNPQPEGNPWYQKCTDFTLGSAMCQPGARVPAWFSSVGGQSGSSAVDLEDWKIVAVVSGKPVNSNTTSFWAPITAQHFAAISRWRYNGISATDPVPAAPPVPPPPPPLNVTRYSCSTNGTIRLVPTQPGNGTRGRVEICLPDVYGTSYWWSTICSQGWGYTEAEVACRELGVSGTAVPANNFFGSQGTDQKYFWVTNVSCVGSESRLADCGRNAWGNLASCASAETAGVICNFTDSGSASTETIIDPEHAYASYPCDGEWQLHLDGSSTSSGRLSVCLKGTWGSICDDQWDDLDASAACRQLGFSGGTALSGAQTGTGPTGMRVWLSRVNCSGNEVNLSACPLDSPIGLARCTPAMAAGVTCFDGDNNTPMPATAIPYAAPSCDLPGDLRVVPVDDFPVQLGGDAMVSGRVELCVNRRWGAVCADTNWSQTDANVICRSLGYRYAVAASTSTTSGEPMWAHNVQCSGSENDLTRCLAESWRGVSPEGCPAGLRAAVACSNLSLSAPPPPTSPYACSSPGALRLAGDNSYNDSTAGTAGGRVEFCYNGMWGTLCQDLWTPPEARVVCRTLGYAYGGTGGTGTFGVASTEQPLWLSYLACDGTESSLRECYKFTVANSSLVEISGYVGLLQYTARGVSMCTAHQADLTVRCSTQYIPPPPAPSPPPPPPSVPPPPPAPPPSPPFLPSVIPSPPKPPPPPNMPPAPRLSYSCTEMGAVRLVDGPNPYAGRLEICYNGVWGTICNTNWDETLSNTVCRQIVGVPTAYGVAVTSFGASGAFPRFQLATELVRRWLDPPTFRNLCYGNESRLADCVPTEAWGTISATCAFTQVIHVLDVGLVCWPSRSAVVSVPVLTTPPYNCSNNLEIRLVNGSTPGMGRVEVCVNGQWGAVCGGNWDSNAAAALCRGLGYSGGYVNNVPAYVTGALCPNNINCRPRLYGDPGLNQPIWFWSTSCPPNASSLWDCALSTTISGNMVNPFTGACLGPARAVCVGSRVSPPPPSPPSPSPPPSPPPPSIPSAPATPSPRTPVPPSPAPSGPPPPNLPPPIPEPPNPIPPSPTAPRPLSPSLDPLSPVPPSPQLPSAPPRKLSPPNSAPIAPKLQPLSLNPPPKKPSSPPPPKPPPRRLPNPQPPKPLKPPLPGPPPPSQPKRPPQPPSPPRRPRAPRPPRLPAPPRPPPRKA</sequence>
<dbReference type="PANTHER" id="PTHR19331:SF465">
    <property type="entry name" value="EGG PEPTIDE SPERACT RECEPTOR"/>
    <property type="match status" value="1"/>
</dbReference>
<proteinExistence type="predicted"/>
<feature type="domain" description="SRCR" evidence="7">
    <location>
        <begin position="1280"/>
        <end position="1404"/>
    </location>
</feature>
<feature type="compositionally biased region" description="Polar residues" evidence="5">
    <location>
        <begin position="248"/>
        <end position="258"/>
    </location>
</feature>
<organism evidence="8 9">
    <name type="scientific">Volvox africanus</name>
    <dbReference type="NCBI Taxonomy" id="51714"/>
    <lineage>
        <taxon>Eukaryota</taxon>
        <taxon>Viridiplantae</taxon>
        <taxon>Chlorophyta</taxon>
        <taxon>core chlorophytes</taxon>
        <taxon>Chlorophyceae</taxon>
        <taxon>CS clade</taxon>
        <taxon>Chlamydomonadales</taxon>
        <taxon>Volvocaceae</taxon>
        <taxon>Volvox</taxon>
    </lineage>
</organism>
<reference evidence="8 9" key="1">
    <citation type="journal article" date="2023" name="IScience">
        <title>Expanded male sex-determining region conserved during the evolution of homothallism in the green alga Volvox.</title>
        <authorList>
            <person name="Yamamoto K."/>
            <person name="Matsuzaki R."/>
            <person name="Mahakham W."/>
            <person name="Heman W."/>
            <person name="Sekimoto H."/>
            <person name="Kawachi M."/>
            <person name="Minakuchi Y."/>
            <person name="Toyoda A."/>
            <person name="Nozaki H."/>
        </authorList>
    </citation>
    <scope>NUCLEOTIDE SEQUENCE [LARGE SCALE GENOMIC DNA]</scope>
    <source>
        <strain evidence="8 9">NIES-4468</strain>
    </source>
</reference>
<dbReference type="EMBL" id="BSDZ01000008">
    <property type="protein sequence ID" value="GLI60548.1"/>
    <property type="molecule type" value="Genomic_DNA"/>
</dbReference>
<keyword evidence="9" id="KW-1185">Reference proteome</keyword>
<keyword evidence="4" id="KW-0325">Glycoprotein</keyword>
<dbReference type="PROSITE" id="PS00420">
    <property type="entry name" value="SRCR_1"/>
    <property type="match status" value="1"/>
</dbReference>
<evidence type="ECO:0000259" key="7">
    <source>
        <dbReference type="PROSITE" id="PS50287"/>
    </source>
</evidence>
<evidence type="ECO:0000256" key="5">
    <source>
        <dbReference type="SAM" id="MobiDB-lite"/>
    </source>
</evidence>
<feature type="chain" id="PRO_5045791110" description="SRCR domain-containing protein" evidence="6">
    <location>
        <begin position="20"/>
        <end position="1592"/>
    </location>
</feature>
<dbReference type="Proteomes" id="UP001165090">
    <property type="component" value="Unassembled WGS sequence"/>
</dbReference>
<accession>A0ABQ5RTB3</accession>
<gene>
    <name evidence="8" type="ORF">VaNZ11_002705</name>
</gene>
<feature type="compositionally biased region" description="Pro residues" evidence="5">
    <location>
        <begin position="1578"/>
        <end position="1592"/>
    </location>
</feature>
<dbReference type="PROSITE" id="PS00134">
    <property type="entry name" value="TRYPSIN_HIS"/>
    <property type="match status" value="1"/>
</dbReference>
<evidence type="ECO:0000256" key="2">
    <source>
        <dbReference type="ARBA" id="ARBA00022737"/>
    </source>
</evidence>
<dbReference type="InterPro" id="IPR018114">
    <property type="entry name" value="TRYPSIN_HIS"/>
</dbReference>
<evidence type="ECO:0000313" key="9">
    <source>
        <dbReference type="Proteomes" id="UP001165090"/>
    </source>
</evidence>
<keyword evidence="3" id="KW-1015">Disulfide bond</keyword>
<dbReference type="SUPFAM" id="SSF56487">
    <property type="entry name" value="SRCR-like"/>
    <property type="match status" value="6"/>
</dbReference>
<feature type="domain" description="SRCR" evidence="7">
    <location>
        <begin position="806"/>
        <end position="916"/>
    </location>
</feature>
<feature type="domain" description="SRCR" evidence="7">
    <location>
        <begin position="1132"/>
        <end position="1255"/>
    </location>
</feature>
<dbReference type="Gene3D" id="3.10.250.10">
    <property type="entry name" value="SRCR-like domain"/>
    <property type="match status" value="6"/>
</dbReference>
<dbReference type="SMART" id="SM00202">
    <property type="entry name" value="SR"/>
    <property type="match status" value="6"/>
</dbReference>
<keyword evidence="1 6" id="KW-0732">Signal</keyword>
<evidence type="ECO:0000256" key="1">
    <source>
        <dbReference type="ARBA" id="ARBA00022729"/>
    </source>
</evidence>
<feature type="domain" description="SRCR" evidence="7">
    <location>
        <begin position="938"/>
        <end position="1067"/>
    </location>
</feature>
<feature type="compositionally biased region" description="Pro residues" evidence="5">
    <location>
        <begin position="1485"/>
        <end position="1501"/>
    </location>
</feature>
<dbReference type="Gene3D" id="2.40.10.10">
    <property type="entry name" value="Trypsin-like serine proteases"/>
    <property type="match status" value="2"/>
</dbReference>
<feature type="region of interest" description="Disordered" evidence="5">
    <location>
        <begin position="226"/>
        <end position="258"/>
    </location>
</feature>
<feature type="compositionally biased region" description="Pro residues" evidence="5">
    <location>
        <begin position="1518"/>
        <end position="1570"/>
    </location>
</feature>
<dbReference type="PRINTS" id="PR00258">
    <property type="entry name" value="SPERACTRCPTR"/>
</dbReference>
<dbReference type="PROSITE" id="PS50287">
    <property type="entry name" value="SRCR_2"/>
    <property type="match status" value="6"/>
</dbReference>
<dbReference type="Pfam" id="PF00530">
    <property type="entry name" value="SRCR"/>
    <property type="match status" value="6"/>
</dbReference>
<protein>
    <recommendedName>
        <fullName evidence="7">SRCR domain-containing protein</fullName>
    </recommendedName>
</protein>
<feature type="region of interest" description="Disordered" evidence="5">
    <location>
        <begin position="1406"/>
        <end position="1592"/>
    </location>
</feature>
<dbReference type="PANTHER" id="PTHR19331">
    <property type="entry name" value="SCAVENGER RECEPTOR DOMAIN-CONTAINING"/>
    <property type="match status" value="1"/>
</dbReference>
<feature type="domain" description="SRCR" evidence="7">
    <location>
        <begin position="538"/>
        <end position="649"/>
    </location>
</feature>
<dbReference type="InterPro" id="IPR036772">
    <property type="entry name" value="SRCR-like_dom_sf"/>
</dbReference>
<feature type="domain" description="SRCR" evidence="7">
    <location>
        <begin position="679"/>
        <end position="780"/>
    </location>
</feature>
<evidence type="ECO:0000256" key="6">
    <source>
        <dbReference type="SAM" id="SignalP"/>
    </source>
</evidence>
<dbReference type="SUPFAM" id="SSF50494">
    <property type="entry name" value="Trypsin-like serine proteases"/>
    <property type="match status" value="1"/>
</dbReference>
<dbReference type="InterPro" id="IPR001190">
    <property type="entry name" value="SRCR"/>
</dbReference>
<feature type="compositionally biased region" description="Pro residues" evidence="5">
    <location>
        <begin position="1409"/>
        <end position="1477"/>
    </location>
</feature>
<comment type="caution">
    <text evidence="8">The sequence shown here is derived from an EMBL/GenBank/DDBJ whole genome shotgun (WGS) entry which is preliminary data.</text>
</comment>
<feature type="compositionally biased region" description="Low complexity" evidence="5">
    <location>
        <begin position="226"/>
        <end position="237"/>
    </location>
</feature>